<comment type="subcellular location">
    <subcellularLocation>
        <location evidence="1">Cell membrane</location>
        <topology evidence="1">Multi-pass membrane protein</topology>
    </subcellularLocation>
</comment>
<keyword evidence="17" id="KW-1185">Reference proteome</keyword>
<feature type="transmembrane region" description="Helical" evidence="12">
    <location>
        <begin position="113"/>
        <end position="136"/>
    </location>
</feature>
<dbReference type="PROSITE" id="PS00371">
    <property type="entry name" value="PTS_EIIA_TYPE_1_HIS"/>
    <property type="match status" value="1"/>
</dbReference>
<organism evidence="16 17">
    <name type="scientific">Priestia endophytica DSM 13796</name>
    <dbReference type="NCBI Taxonomy" id="1121089"/>
    <lineage>
        <taxon>Bacteria</taxon>
        <taxon>Bacillati</taxon>
        <taxon>Bacillota</taxon>
        <taxon>Bacilli</taxon>
        <taxon>Bacillales</taxon>
        <taxon>Bacillaceae</taxon>
        <taxon>Priestia</taxon>
    </lineage>
</organism>
<evidence type="ECO:0000256" key="2">
    <source>
        <dbReference type="ARBA" id="ARBA00022448"/>
    </source>
</evidence>
<feature type="domain" description="PTS EIIC type-1" evidence="15">
    <location>
        <begin position="104"/>
        <end position="456"/>
    </location>
</feature>
<evidence type="ECO:0000256" key="10">
    <source>
        <dbReference type="ARBA" id="ARBA00023136"/>
    </source>
</evidence>
<evidence type="ECO:0000256" key="9">
    <source>
        <dbReference type="ARBA" id="ARBA00022989"/>
    </source>
</evidence>
<keyword evidence="3" id="KW-1003">Cell membrane</keyword>
<feature type="transmembrane region" description="Helical" evidence="12">
    <location>
        <begin position="419"/>
        <end position="441"/>
    </location>
</feature>
<name>A0A1I6AHA4_9BACI</name>
<dbReference type="Pfam" id="PF00358">
    <property type="entry name" value="PTS_EIIA_1"/>
    <property type="match status" value="1"/>
</dbReference>
<dbReference type="InterPro" id="IPR001127">
    <property type="entry name" value="PTS_EIIA_1_perm"/>
</dbReference>
<comment type="caution">
    <text evidence="16">The sequence shown here is derived from an EMBL/GenBank/DDBJ whole genome shotgun (WGS) entry which is preliminary data.</text>
</comment>
<evidence type="ECO:0000256" key="5">
    <source>
        <dbReference type="ARBA" id="ARBA00022679"/>
    </source>
</evidence>
<proteinExistence type="predicted"/>
<dbReference type="PROSITE" id="PS51093">
    <property type="entry name" value="PTS_EIIA_TYPE_1"/>
    <property type="match status" value="1"/>
</dbReference>
<dbReference type="InterPro" id="IPR001996">
    <property type="entry name" value="PTS_IIB_1"/>
</dbReference>
<feature type="transmembrane region" description="Helical" evidence="12">
    <location>
        <begin position="383"/>
        <end position="407"/>
    </location>
</feature>
<dbReference type="InterPro" id="IPR011297">
    <property type="entry name" value="PTS_IIABC_b_glu"/>
</dbReference>
<keyword evidence="9 12" id="KW-1133">Transmembrane helix</keyword>
<keyword evidence="5" id="KW-0808">Transferase</keyword>
<dbReference type="InterPro" id="IPR036878">
    <property type="entry name" value="Glu_permease_IIB"/>
</dbReference>
<keyword evidence="4" id="KW-0762">Sugar transport</keyword>
<evidence type="ECO:0000256" key="3">
    <source>
        <dbReference type="ARBA" id="ARBA00022475"/>
    </source>
</evidence>
<dbReference type="EMBL" id="FOXX01000006">
    <property type="protein sequence ID" value="SFQ68088.1"/>
    <property type="molecule type" value="Genomic_DNA"/>
</dbReference>
<evidence type="ECO:0000256" key="11">
    <source>
        <dbReference type="PROSITE-ProRule" id="PRU00421"/>
    </source>
</evidence>
<feature type="transmembrane region" description="Helical" evidence="12">
    <location>
        <begin position="143"/>
        <end position="166"/>
    </location>
</feature>
<dbReference type="PANTHER" id="PTHR30175">
    <property type="entry name" value="PHOSPHOTRANSFERASE SYSTEM TRANSPORT PROTEIN"/>
    <property type="match status" value="1"/>
</dbReference>
<dbReference type="Pfam" id="PF02378">
    <property type="entry name" value="PTS_EIIC"/>
    <property type="match status" value="1"/>
</dbReference>
<reference evidence="16 17" key="1">
    <citation type="submission" date="2016-10" db="EMBL/GenBank/DDBJ databases">
        <authorList>
            <person name="Varghese N."/>
            <person name="Submissions S."/>
        </authorList>
    </citation>
    <scope>NUCLEOTIDE SEQUENCE [LARGE SCALE GENOMIC DNA]</scope>
    <source>
        <strain evidence="16 17">DSM 13796</strain>
    </source>
</reference>
<dbReference type="NCBIfam" id="TIGR01995">
    <property type="entry name" value="PTS-II-ABC-beta"/>
    <property type="match status" value="1"/>
</dbReference>
<evidence type="ECO:0000313" key="17">
    <source>
        <dbReference type="Proteomes" id="UP000182762"/>
    </source>
</evidence>
<dbReference type="SUPFAM" id="SSF55604">
    <property type="entry name" value="Glucose permease domain IIB"/>
    <property type="match status" value="1"/>
</dbReference>
<dbReference type="InterPro" id="IPR018113">
    <property type="entry name" value="PTrfase_EIIB_Cys"/>
</dbReference>
<keyword evidence="7 12" id="KW-0812">Transmembrane</keyword>
<feature type="domain" description="PTS EIIB type-1" evidence="14">
    <location>
        <begin position="4"/>
        <end position="86"/>
    </location>
</feature>
<dbReference type="GeneID" id="93711381"/>
<evidence type="ECO:0000259" key="14">
    <source>
        <dbReference type="PROSITE" id="PS51098"/>
    </source>
</evidence>
<dbReference type="InterPro" id="IPR013013">
    <property type="entry name" value="PTS_EIIC_1"/>
</dbReference>
<feature type="transmembrane region" description="Helical" evidence="12">
    <location>
        <begin position="207"/>
        <end position="227"/>
    </location>
</feature>
<dbReference type="Pfam" id="PF00367">
    <property type="entry name" value="PTS_EIIB"/>
    <property type="match status" value="1"/>
</dbReference>
<dbReference type="SUPFAM" id="SSF51261">
    <property type="entry name" value="Duplicated hybrid motif"/>
    <property type="match status" value="1"/>
</dbReference>
<feature type="transmembrane region" description="Helical" evidence="12">
    <location>
        <begin position="239"/>
        <end position="263"/>
    </location>
</feature>
<dbReference type="InterPro" id="IPR011055">
    <property type="entry name" value="Dup_hybrid_motif"/>
</dbReference>
<evidence type="ECO:0000256" key="1">
    <source>
        <dbReference type="ARBA" id="ARBA00004651"/>
    </source>
</evidence>
<feature type="active site" description="Phosphocysteine intermediate; for EIIB activity" evidence="11">
    <location>
        <position position="26"/>
    </location>
</feature>
<evidence type="ECO:0000256" key="4">
    <source>
        <dbReference type="ARBA" id="ARBA00022597"/>
    </source>
</evidence>
<dbReference type="PROSITE" id="PS51098">
    <property type="entry name" value="PTS_EIIB_TYPE_1"/>
    <property type="match status" value="1"/>
</dbReference>
<keyword evidence="8" id="KW-0418">Kinase</keyword>
<feature type="transmembrane region" description="Helical" evidence="12">
    <location>
        <begin position="283"/>
        <end position="304"/>
    </location>
</feature>
<evidence type="ECO:0000259" key="13">
    <source>
        <dbReference type="PROSITE" id="PS51093"/>
    </source>
</evidence>
<dbReference type="Proteomes" id="UP000182762">
    <property type="component" value="Unassembled WGS sequence"/>
</dbReference>
<evidence type="ECO:0000256" key="7">
    <source>
        <dbReference type="ARBA" id="ARBA00022692"/>
    </source>
</evidence>
<dbReference type="CDD" id="cd00212">
    <property type="entry name" value="PTS_IIB_glc"/>
    <property type="match status" value="1"/>
</dbReference>
<feature type="transmembrane region" description="Helical" evidence="12">
    <location>
        <begin position="324"/>
        <end position="343"/>
    </location>
</feature>
<protein>
    <submittedName>
        <fullName evidence="16">PTS system, beta-glucosides-specific IIC component</fullName>
    </submittedName>
</protein>
<sequence length="623" mass="66409">MDNKQLGNEIVELVGGEGNIISLVHCATRLRFKLRKHSEANKDALTNHPEVITVVEKGGQFQVVVGNRVGKVYSEIMKNHAIKGGDEGAEGGGEKVSVISRVFEYISGTFSPLIPALAGAGMIKALLAVLTLLNVLDAKSTTYAVLNAASGGVFYFLPVFVGITAARKLNANPFVGGAIAAGLLEPNFTALIEQSGNINFLNIPLLAIDYSSTVFPMLIAIAIYALLEKVLKKYTPDTIQLFFVPMISLLIMVPLTALAFGPFAEYVSAGIGSGIVFMLDKSAILTGILIAAAWPILVILGVHWGITPISIANFSRGGDMINPITAAATFAQMGIALGIYLRARKNKNLQSLSFAALLSGLFAGVTEPILYGIILRYKKLIPILLVSGGLGGAFIAVFDVRVFTFVFNSMFTIPAYSPMVGYVIGISISFAAATILTFIIGAEGKKKEVEKEEGKAEVAATAEPAVTNMKNSQKTELSSPLVGEMIPLENVEDPVFSSGAMGKGVAVEPTEGVVYAPFDGEVSILFPTKHAIGLKSEDGIELLIHVGLDTVQLDGKHFSAYVSQGEKVKKGTKLVTFDIEGIQKEGYRTTTPVIVTNTDQYLDVVPSTFKHVNSKEPVFTVIK</sequence>
<keyword evidence="10 12" id="KW-0472">Membrane</keyword>
<dbReference type="NCBIfam" id="TIGR00830">
    <property type="entry name" value="PTBA"/>
    <property type="match status" value="1"/>
</dbReference>
<dbReference type="RefSeq" id="WP_061805423.1">
    <property type="nucleotide sequence ID" value="NZ_FOXX01000006.1"/>
</dbReference>
<dbReference type="InterPro" id="IPR050558">
    <property type="entry name" value="PTS_Sugar-Specific_Components"/>
</dbReference>
<dbReference type="InterPro" id="IPR003352">
    <property type="entry name" value="PTS_EIIC"/>
</dbReference>
<evidence type="ECO:0000313" key="16">
    <source>
        <dbReference type="EMBL" id="SFQ68088.1"/>
    </source>
</evidence>
<gene>
    <name evidence="16" type="ORF">SAMN02745910_02745</name>
</gene>
<dbReference type="PANTHER" id="PTHR30175:SF1">
    <property type="entry name" value="PTS SYSTEM ARBUTIN-, CELLOBIOSE-, AND SALICIN-SPECIFIC EIIBC COMPONENT-RELATED"/>
    <property type="match status" value="1"/>
</dbReference>
<accession>A0A1I6AHA4</accession>
<dbReference type="PROSITE" id="PS51103">
    <property type="entry name" value="PTS_EIIC_TYPE_1"/>
    <property type="match status" value="1"/>
</dbReference>
<evidence type="ECO:0000256" key="12">
    <source>
        <dbReference type="SAM" id="Phobius"/>
    </source>
</evidence>
<evidence type="ECO:0000259" key="15">
    <source>
        <dbReference type="PROSITE" id="PS51103"/>
    </source>
</evidence>
<feature type="transmembrane region" description="Helical" evidence="12">
    <location>
        <begin position="349"/>
        <end position="371"/>
    </location>
</feature>
<dbReference type="Gene3D" id="2.70.70.10">
    <property type="entry name" value="Glucose Permease (Domain IIA)"/>
    <property type="match status" value="1"/>
</dbReference>
<keyword evidence="2" id="KW-0813">Transport</keyword>
<keyword evidence="6" id="KW-0598">Phosphotransferase system</keyword>
<evidence type="ECO:0000256" key="8">
    <source>
        <dbReference type="ARBA" id="ARBA00022777"/>
    </source>
</evidence>
<feature type="domain" description="PTS EIIA type-1" evidence="13">
    <location>
        <begin position="493"/>
        <end position="597"/>
    </location>
</feature>
<evidence type="ECO:0000256" key="6">
    <source>
        <dbReference type="ARBA" id="ARBA00022683"/>
    </source>
</evidence>
<dbReference type="Gene3D" id="3.30.1360.60">
    <property type="entry name" value="Glucose permease domain IIB"/>
    <property type="match status" value="1"/>
</dbReference>